<dbReference type="AlphaFoldDB" id="A0A8J7QEM3"/>
<dbReference type="RefSeq" id="WP_207858018.1">
    <property type="nucleotide sequence ID" value="NZ_JAFREP010000005.1"/>
</dbReference>
<evidence type="ECO:0000259" key="1">
    <source>
        <dbReference type="Pfam" id="PF03457"/>
    </source>
</evidence>
<dbReference type="InterPro" id="IPR005114">
    <property type="entry name" value="Helicase_assoc"/>
</dbReference>
<dbReference type="EMBL" id="JAFREP010000005">
    <property type="protein sequence ID" value="MBO1318320.1"/>
    <property type="molecule type" value="Genomic_DNA"/>
</dbReference>
<comment type="caution">
    <text evidence="2">The sequence shown here is derived from an EMBL/GenBank/DDBJ whole genome shotgun (WGS) entry which is preliminary data.</text>
</comment>
<dbReference type="Pfam" id="PF03457">
    <property type="entry name" value="HA"/>
    <property type="match status" value="1"/>
</dbReference>
<name>A0A8J7QEM3_9BACT</name>
<organism evidence="2 3">
    <name type="scientific">Acanthopleuribacter pedis</name>
    <dbReference type="NCBI Taxonomy" id="442870"/>
    <lineage>
        <taxon>Bacteria</taxon>
        <taxon>Pseudomonadati</taxon>
        <taxon>Acidobacteriota</taxon>
        <taxon>Holophagae</taxon>
        <taxon>Acanthopleuribacterales</taxon>
        <taxon>Acanthopleuribacteraceae</taxon>
        <taxon>Acanthopleuribacter</taxon>
    </lineage>
</organism>
<dbReference type="Proteomes" id="UP000664417">
    <property type="component" value="Unassembled WGS sequence"/>
</dbReference>
<feature type="domain" description="Helicase-associated" evidence="1">
    <location>
        <begin position="29"/>
        <end position="87"/>
    </location>
</feature>
<keyword evidence="3" id="KW-1185">Reference proteome</keyword>
<evidence type="ECO:0000313" key="2">
    <source>
        <dbReference type="EMBL" id="MBO1318320.1"/>
    </source>
</evidence>
<accession>A0A8J7QEM3</accession>
<reference evidence="2" key="1">
    <citation type="submission" date="2021-03" db="EMBL/GenBank/DDBJ databases">
        <authorList>
            <person name="Wang G."/>
        </authorList>
    </citation>
    <scope>NUCLEOTIDE SEQUENCE</scope>
    <source>
        <strain evidence="2">KCTC 12899</strain>
    </source>
</reference>
<dbReference type="Gene3D" id="6.10.140.530">
    <property type="match status" value="1"/>
</dbReference>
<sequence>MTLFSIIEKLLALSNEDRPCHESEINKKLPWDAWIDLLEKFKIENGHLCVPQRYVSGGAKLGIWVSQQRSKKQAGKLSEQEIARLEAFPGWKRKVLKSQSSRNK</sequence>
<proteinExistence type="predicted"/>
<gene>
    <name evidence="2" type="ORF">J3U88_07630</name>
</gene>
<evidence type="ECO:0000313" key="3">
    <source>
        <dbReference type="Proteomes" id="UP000664417"/>
    </source>
</evidence>
<protein>
    <submittedName>
        <fullName evidence="2">Helicase associated domain-containing protein</fullName>
    </submittedName>
</protein>